<feature type="transmembrane region" description="Helical" evidence="5">
    <location>
        <begin position="36"/>
        <end position="57"/>
    </location>
</feature>
<protein>
    <submittedName>
        <fullName evidence="6">PQ-loop repeat-containing protein 1</fullName>
    </submittedName>
</protein>
<dbReference type="FunFam" id="1.20.1280.290:FF:000008">
    <property type="entry name" value="PQ-loop repeat-containing protein 1"/>
    <property type="match status" value="1"/>
</dbReference>
<dbReference type="EMBL" id="JBJKFK010000145">
    <property type="protein sequence ID" value="KAL3319331.1"/>
    <property type="molecule type" value="Genomic_DNA"/>
</dbReference>
<dbReference type="AlphaFoldDB" id="A0ABD2QKR3"/>
<name>A0ABD2QKR3_9PLAT</name>
<comment type="caution">
    <text evidence="6">The sequence shown here is derived from an EMBL/GenBank/DDBJ whole genome shotgun (WGS) entry which is preliminary data.</text>
</comment>
<comment type="subcellular location">
    <subcellularLocation>
        <location evidence="1">Membrane</location>
        <topology evidence="1">Multi-pass membrane protein</topology>
    </subcellularLocation>
</comment>
<organism evidence="6 7">
    <name type="scientific">Cichlidogyrus casuarinus</name>
    <dbReference type="NCBI Taxonomy" id="1844966"/>
    <lineage>
        <taxon>Eukaryota</taxon>
        <taxon>Metazoa</taxon>
        <taxon>Spiralia</taxon>
        <taxon>Lophotrochozoa</taxon>
        <taxon>Platyhelminthes</taxon>
        <taxon>Monogenea</taxon>
        <taxon>Monopisthocotylea</taxon>
        <taxon>Dactylogyridea</taxon>
        <taxon>Ancyrocephalidae</taxon>
        <taxon>Cichlidogyrus</taxon>
    </lineage>
</organism>
<accession>A0ABD2QKR3</accession>
<keyword evidence="4 5" id="KW-0472">Membrane</keyword>
<dbReference type="Proteomes" id="UP001626550">
    <property type="component" value="Unassembled WGS sequence"/>
</dbReference>
<evidence type="ECO:0000256" key="1">
    <source>
        <dbReference type="ARBA" id="ARBA00004141"/>
    </source>
</evidence>
<gene>
    <name evidence="6" type="primary">PQLC1</name>
    <name evidence="6" type="ORF">Ciccas_001996</name>
</gene>
<proteinExistence type="predicted"/>
<dbReference type="InterPro" id="IPR006603">
    <property type="entry name" value="PQ-loop_rpt"/>
</dbReference>
<dbReference type="PANTHER" id="PTHR14856:SF9">
    <property type="entry name" value="PQ-LOOP REPEAT-CONTAINING PROTEIN 1"/>
    <property type="match status" value="1"/>
</dbReference>
<evidence type="ECO:0000256" key="3">
    <source>
        <dbReference type="ARBA" id="ARBA00022989"/>
    </source>
</evidence>
<dbReference type="PANTHER" id="PTHR14856">
    <property type="entry name" value="PQ-LOOP REPEAT-CONTAINING PROTEIN 1-LIKE PROTEIN"/>
    <property type="match status" value="1"/>
</dbReference>
<keyword evidence="3 5" id="KW-1133">Transmembrane helix</keyword>
<sequence length="116" mass="13161">MDPLQMALFIQGLLITFGGLFPFIPQYMTIRKSRNAHGFSIYVCFLLIVANSLRIAFRLGKEYPTVLFLQSIIMIMTMLVMLSLAVEIRSSNILTSSANQPHKFRGNLFLCINLKS</sequence>
<dbReference type="InterPro" id="IPR052241">
    <property type="entry name" value="SLC66/Scramblase_ANY1"/>
</dbReference>
<reference evidence="6 7" key="1">
    <citation type="submission" date="2024-11" db="EMBL/GenBank/DDBJ databases">
        <title>Adaptive evolution of stress response genes in parasites aligns with host niche diversity.</title>
        <authorList>
            <person name="Hahn C."/>
            <person name="Resl P."/>
        </authorList>
    </citation>
    <scope>NUCLEOTIDE SEQUENCE [LARGE SCALE GENOMIC DNA]</scope>
    <source>
        <strain evidence="6">EGGRZ-B1_66</strain>
        <tissue evidence="6">Body</tissue>
    </source>
</reference>
<keyword evidence="2 5" id="KW-0812">Transmembrane</keyword>
<evidence type="ECO:0000256" key="4">
    <source>
        <dbReference type="ARBA" id="ARBA00023136"/>
    </source>
</evidence>
<evidence type="ECO:0000256" key="2">
    <source>
        <dbReference type="ARBA" id="ARBA00022692"/>
    </source>
</evidence>
<feature type="transmembrane region" description="Helical" evidence="5">
    <location>
        <begin position="6"/>
        <end position="24"/>
    </location>
</feature>
<feature type="transmembrane region" description="Helical" evidence="5">
    <location>
        <begin position="63"/>
        <end position="86"/>
    </location>
</feature>
<keyword evidence="7" id="KW-1185">Reference proteome</keyword>
<dbReference type="GO" id="GO:0016020">
    <property type="term" value="C:membrane"/>
    <property type="evidence" value="ECO:0007669"/>
    <property type="project" value="UniProtKB-SubCell"/>
</dbReference>
<evidence type="ECO:0000256" key="5">
    <source>
        <dbReference type="SAM" id="Phobius"/>
    </source>
</evidence>
<evidence type="ECO:0000313" key="6">
    <source>
        <dbReference type="EMBL" id="KAL3319331.1"/>
    </source>
</evidence>
<evidence type="ECO:0000313" key="7">
    <source>
        <dbReference type="Proteomes" id="UP001626550"/>
    </source>
</evidence>
<dbReference type="Gene3D" id="1.20.1280.290">
    <property type="match status" value="1"/>
</dbReference>
<dbReference type="Pfam" id="PF04193">
    <property type="entry name" value="PQ-loop"/>
    <property type="match status" value="1"/>
</dbReference>